<evidence type="ECO:0000313" key="2">
    <source>
        <dbReference type="Proteomes" id="UP000430692"/>
    </source>
</evidence>
<accession>A0A6I4VYI2</accession>
<proteinExistence type="predicted"/>
<dbReference type="EMBL" id="WUUL01000010">
    <property type="protein sequence ID" value="MXQ54990.1"/>
    <property type="molecule type" value="Genomic_DNA"/>
</dbReference>
<dbReference type="RefSeq" id="WP_160802338.1">
    <property type="nucleotide sequence ID" value="NZ_WUUL01000010.1"/>
</dbReference>
<evidence type="ECO:0000313" key="1">
    <source>
        <dbReference type="EMBL" id="MXQ54990.1"/>
    </source>
</evidence>
<organism evidence="1 2">
    <name type="scientific">Shimazuella alba</name>
    <dbReference type="NCBI Taxonomy" id="2690964"/>
    <lineage>
        <taxon>Bacteria</taxon>
        <taxon>Bacillati</taxon>
        <taxon>Bacillota</taxon>
        <taxon>Bacilli</taxon>
        <taxon>Bacillales</taxon>
        <taxon>Thermoactinomycetaceae</taxon>
        <taxon>Shimazuella</taxon>
    </lineage>
</organism>
<name>A0A6I4VYI2_9BACL</name>
<sequence>MSYAIDTRKLAEIRNEIKEAILQKLQDSRSDVSPVASSIWRSNGSRKIPVL</sequence>
<comment type="caution">
    <text evidence="1">The sequence shown here is derived from an EMBL/GenBank/DDBJ whole genome shotgun (WGS) entry which is preliminary data.</text>
</comment>
<reference evidence="1 2" key="1">
    <citation type="submission" date="2019-12" db="EMBL/GenBank/DDBJ databases">
        <title>Whole-genome analyses of novel actinobacteria.</title>
        <authorList>
            <person name="Sahin N."/>
            <person name="Saygin H."/>
        </authorList>
    </citation>
    <scope>NUCLEOTIDE SEQUENCE [LARGE SCALE GENOMIC DNA]</scope>
    <source>
        <strain evidence="1 2">KC615</strain>
    </source>
</reference>
<dbReference type="Proteomes" id="UP000430692">
    <property type="component" value="Unassembled WGS sequence"/>
</dbReference>
<keyword evidence="2" id="KW-1185">Reference proteome</keyword>
<dbReference type="AlphaFoldDB" id="A0A6I4VYI2"/>
<protein>
    <submittedName>
        <fullName evidence="1">Uncharacterized protein</fullName>
    </submittedName>
</protein>
<gene>
    <name evidence="1" type="ORF">GSM42_14950</name>
</gene>